<keyword evidence="6" id="KW-1185">Reference proteome</keyword>
<evidence type="ECO:0000256" key="3">
    <source>
        <dbReference type="ARBA" id="ARBA00023163"/>
    </source>
</evidence>
<dbReference type="CDD" id="cd00090">
    <property type="entry name" value="HTH_ARSR"/>
    <property type="match status" value="1"/>
</dbReference>
<dbReference type="RefSeq" id="WP_218392029.1">
    <property type="nucleotide sequence ID" value="NZ_JAHUZE010000002.1"/>
</dbReference>
<dbReference type="EMBL" id="JAHUZE010000002">
    <property type="protein sequence ID" value="MBV7378855.1"/>
    <property type="molecule type" value="Genomic_DNA"/>
</dbReference>
<dbReference type="InterPro" id="IPR001845">
    <property type="entry name" value="HTH_ArsR_DNA-bd_dom"/>
</dbReference>
<dbReference type="SMART" id="SM00418">
    <property type="entry name" value="HTH_ARSR"/>
    <property type="match status" value="1"/>
</dbReference>
<dbReference type="PANTHER" id="PTHR43132">
    <property type="entry name" value="ARSENICAL RESISTANCE OPERON REPRESSOR ARSR-RELATED"/>
    <property type="match status" value="1"/>
</dbReference>
<dbReference type="PROSITE" id="PS50987">
    <property type="entry name" value="HTH_ARSR_2"/>
    <property type="match status" value="1"/>
</dbReference>
<accession>A0ABS6T1K1</accession>
<sequence>MEKTSAILALSALAHDVRLDTFRALAQAGDDGLLAGEMARALSINPTTLSNNLKILSHAGLIHARREGRGIRYFVMAEEMRALLGYLTEDCCGGRPELCAPLAAQGTEKTT</sequence>
<evidence type="ECO:0000313" key="5">
    <source>
        <dbReference type="EMBL" id="MBV7378855.1"/>
    </source>
</evidence>
<gene>
    <name evidence="5" type="ORF">KJP28_07935</name>
</gene>
<name>A0ABS6T1K1_9RHOB</name>
<reference evidence="5 6" key="1">
    <citation type="submission" date="2021-05" db="EMBL/GenBank/DDBJ databases">
        <title>Culturable bacteria isolated from Daya Bay.</title>
        <authorList>
            <person name="Zheng W."/>
            <person name="Yu S."/>
            <person name="Huang Y."/>
        </authorList>
    </citation>
    <scope>NUCLEOTIDE SEQUENCE [LARGE SCALE GENOMIC DNA]</scope>
    <source>
        <strain evidence="5 6">DP4N28-5</strain>
    </source>
</reference>
<keyword evidence="3" id="KW-0804">Transcription</keyword>
<dbReference type="InterPro" id="IPR051011">
    <property type="entry name" value="Metal_resp_trans_reg"/>
</dbReference>
<evidence type="ECO:0000256" key="1">
    <source>
        <dbReference type="ARBA" id="ARBA00023015"/>
    </source>
</evidence>
<organism evidence="5 6">
    <name type="scientific">Maritimibacter dapengensis</name>
    <dbReference type="NCBI Taxonomy" id="2836868"/>
    <lineage>
        <taxon>Bacteria</taxon>
        <taxon>Pseudomonadati</taxon>
        <taxon>Pseudomonadota</taxon>
        <taxon>Alphaproteobacteria</taxon>
        <taxon>Rhodobacterales</taxon>
        <taxon>Roseobacteraceae</taxon>
        <taxon>Maritimibacter</taxon>
    </lineage>
</organism>
<evidence type="ECO:0000313" key="6">
    <source>
        <dbReference type="Proteomes" id="UP000756530"/>
    </source>
</evidence>
<dbReference type="InterPro" id="IPR011991">
    <property type="entry name" value="ArsR-like_HTH"/>
</dbReference>
<dbReference type="PANTHER" id="PTHR43132:SF2">
    <property type="entry name" value="ARSENICAL RESISTANCE OPERON REPRESSOR ARSR-RELATED"/>
    <property type="match status" value="1"/>
</dbReference>
<dbReference type="Pfam" id="PF12840">
    <property type="entry name" value="HTH_20"/>
    <property type="match status" value="1"/>
</dbReference>
<evidence type="ECO:0000256" key="2">
    <source>
        <dbReference type="ARBA" id="ARBA00023125"/>
    </source>
</evidence>
<keyword evidence="1" id="KW-0805">Transcription regulation</keyword>
<comment type="caution">
    <text evidence="5">The sequence shown here is derived from an EMBL/GenBank/DDBJ whole genome shotgun (WGS) entry which is preliminary data.</text>
</comment>
<protein>
    <submittedName>
        <fullName evidence="5">Helix-turn-helix domain-containing protein</fullName>
    </submittedName>
</protein>
<dbReference type="Proteomes" id="UP000756530">
    <property type="component" value="Unassembled WGS sequence"/>
</dbReference>
<evidence type="ECO:0000259" key="4">
    <source>
        <dbReference type="PROSITE" id="PS50987"/>
    </source>
</evidence>
<proteinExistence type="predicted"/>
<keyword evidence="2" id="KW-0238">DNA-binding</keyword>
<feature type="domain" description="HTH arsR-type" evidence="4">
    <location>
        <begin position="1"/>
        <end position="95"/>
    </location>
</feature>